<dbReference type="AlphaFoldDB" id="A0A7N2LDM9"/>
<proteinExistence type="predicted"/>
<dbReference type="InParanoid" id="A0A7N2LDM9"/>
<organism evidence="2 3">
    <name type="scientific">Quercus lobata</name>
    <name type="common">Valley oak</name>
    <dbReference type="NCBI Taxonomy" id="97700"/>
    <lineage>
        <taxon>Eukaryota</taxon>
        <taxon>Viridiplantae</taxon>
        <taxon>Streptophyta</taxon>
        <taxon>Embryophyta</taxon>
        <taxon>Tracheophyta</taxon>
        <taxon>Spermatophyta</taxon>
        <taxon>Magnoliopsida</taxon>
        <taxon>eudicotyledons</taxon>
        <taxon>Gunneridae</taxon>
        <taxon>Pentapetalae</taxon>
        <taxon>rosids</taxon>
        <taxon>fabids</taxon>
        <taxon>Fagales</taxon>
        <taxon>Fagaceae</taxon>
        <taxon>Quercus</taxon>
    </lineage>
</organism>
<reference evidence="2 3" key="1">
    <citation type="journal article" date="2016" name="G3 (Bethesda)">
        <title>First Draft Assembly and Annotation of the Genome of a California Endemic Oak Quercus lobata Nee (Fagaceae).</title>
        <authorList>
            <person name="Sork V.L."/>
            <person name="Fitz-Gibbon S.T."/>
            <person name="Puiu D."/>
            <person name="Crepeau M."/>
            <person name="Gugger P.F."/>
            <person name="Sherman R."/>
            <person name="Stevens K."/>
            <person name="Langley C.H."/>
            <person name="Pellegrini M."/>
            <person name="Salzberg S.L."/>
        </authorList>
    </citation>
    <scope>NUCLEOTIDE SEQUENCE [LARGE SCALE GENOMIC DNA]</scope>
    <source>
        <strain evidence="2 3">cv. SW786</strain>
    </source>
</reference>
<evidence type="ECO:0000313" key="3">
    <source>
        <dbReference type="Proteomes" id="UP000594261"/>
    </source>
</evidence>
<keyword evidence="1" id="KW-1133">Transmembrane helix</keyword>
<dbReference type="EMBL" id="LRBV02000004">
    <property type="status" value="NOT_ANNOTATED_CDS"/>
    <property type="molecule type" value="Genomic_DNA"/>
</dbReference>
<protein>
    <submittedName>
        <fullName evidence="2">Uncharacterized protein</fullName>
    </submittedName>
</protein>
<keyword evidence="1" id="KW-0812">Transmembrane</keyword>
<dbReference type="Proteomes" id="UP000594261">
    <property type="component" value="Chromosome 4"/>
</dbReference>
<dbReference type="EnsemblPlants" id="QL04p029600:mrna">
    <property type="protein sequence ID" value="QL04p029600:mrna"/>
    <property type="gene ID" value="QL04p029600"/>
</dbReference>
<sequence length="358" mass="40934">MDQCSSRLAREKGNPRKATCEAHDWKLKSHARLSSSRVLCEKGHLTRIRKASEDKTSRSPLIAGVWRVQVLLLLSGKRGDVESRIVDRDNVVEKISEKGLTLKEKINSFNEDKKREFEDAEAAIEILVGEIMSKADSRNTDSILEDLVNSNEAFILMSKADSGNRDSILQDLLNSDETFILILKNHEDLVHSDEDILNMTFLELESKVVEVRDCMVSRNCAPILESLFDKYRDISACSTSNPRTKLCVLNIVACWVQRLVCLDHLYRLAQAHFRMKREFEADPDLLNSQIKIEDLPTELEVLKDKQKQLIRSKNGRSIIEKDRLTQDMESRLKTAGMVLWSFLFVLLVLVDLAFLSSR</sequence>
<accession>A0A7N2LDM9</accession>
<dbReference type="Gramene" id="QL04p029600:mrna">
    <property type="protein sequence ID" value="QL04p029600:mrna"/>
    <property type="gene ID" value="QL04p029600"/>
</dbReference>
<evidence type="ECO:0000313" key="2">
    <source>
        <dbReference type="EnsemblPlants" id="QL04p029600:mrna"/>
    </source>
</evidence>
<evidence type="ECO:0000256" key="1">
    <source>
        <dbReference type="SAM" id="Phobius"/>
    </source>
</evidence>
<keyword evidence="3" id="KW-1185">Reference proteome</keyword>
<feature type="transmembrane region" description="Helical" evidence="1">
    <location>
        <begin position="337"/>
        <end position="355"/>
    </location>
</feature>
<reference evidence="2" key="2">
    <citation type="submission" date="2021-01" db="UniProtKB">
        <authorList>
            <consortium name="EnsemblPlants"/>
        </authorList>
    </citation>
    <scope>IDENTIFICATION</scope>
</reference>
<keyword evidence="1" id="KW-0472">Membrane</keyword>
<name>A0A7N2LDM9_QUELO</name>